<dbReference type="AlphaFoldDB" id="A0A8A0RNS4"/>
<dbReference type="EMBL" id="CP059066">
    <property type="protein sequence ID" value="QSQ09514.1"/>
    <property type="molecule type" value="Genomic_DNA"/>
</dbReference>
<comment type="similarity">
    <text evidence="1">Belongs to the ABC transporter superfamily.</text>
</comment>
<dbReference type="InterPro" id="IPR017871">
    <property type="entry name" value="ABC_transporter-like_CS"/>
</dbReference>
<keyword evidence="2" id="KW-0813">Transport</keyword>
<evidence type="ECO:0000256" key="1">
    <source>
        <dbReference type="ARBA" id="ARBA00005417"/>
    </source>
</evidence>
<keyword evidence="7" id="KW-1185">Reference proteome</keyword>
<evidence type="ECO:0000313" key="7">
    <source>
        <dbReference type="Proteomes" id="UP000662904"/>
    </source>
</evidence>
<dbReference type="Pfam" id="PF00005">
    <property type="entry name" value="ABC_tran"/>
    <property type="match status" value="1"/>
</dbReference>
<dbReference type="InterPro" id="IPR003439">
    <property type="entry name" value="ABC_transporter-like_ATP-bd"/>
</dbReference>
<dbReference type="SMART" id="SM00382">
    <property type="entry name" value="AAA"/>
    <property type="match status" value="1"/>
</dbReference>
<gene>
    <name evidence="6" type="primary">natA</name>
    <name evidence="6" type="ORF">H0A61_01885</name>
</gene>
<sequence length="318" mass="35623">MMPGSKAVIVTENLTKRYGNFTAVNNLNLKITEGEIFGLLGPNGAGKTTTILMLLGLTEPSGGKALIAGYDATRDPIAVKRIVGYLPDNVGFYDDMTARENLQFTADLNAIPRKESEKRIEYLLERVGLKNVADNRVGTYSKGMRQRLGIADILIKDPKAVILDEPTIGLDPEGINELLDLIARLAKEDGRTVLISSHLLYQVQQICDRVGIFVDGNLVACGPIETLGDQISEGQPYMFEIKVEPNDGDLVEFIEGFDGIREVRCHRDIITIISEKDIRRDLLRLLNDRDYTLLHLRLCGRDLDDIYRRYFEKKGVIR</sequence>
<evidence type="ECO:0000256" key="2">
    <source>
        <dbReference type="ARBA" id="ARBA00022448"/>
    </source>
</evidence>
<keyword evidence="4 6" id="KW-0067">ATP-binding</keyword>
<evidence type="ECO:0000313" key="6">
    <source>
        <dbReference type="EMBL" id="QSQ09514.1"/>
    </source>
</evidence>
<dbReference type="SUPFAM" id="SSF52540">
    <property type="entry name" value="P-loop containing nucleoside triphosphate hydrolases"/>
    <property type="match status" value="1"/>
</dbReference>
<accession>A0A8A0RNS4</accession>
<dbReference type="PROSITE" id="PS50893">
    <property type="entry name" value="ABC_TRANSPORTER_2"/>
    <property type="match status" value="1"/>
</dbReference>
<dbReference type="PROSITE" id="PS00211">
    <property type="entry name" value="ABC_TRANSPORTER_1"/>
    <property type="match status" value="1"/>
</dbReference>
<feature type="domain" description="ABC transporter" evidence="5">
    <location>
        <begin position="9"/>
        <end position="240"/>
    </location>
</feature>
<dbReference type="PANTHER" id="PTHR43335">
    <property type="entry name" value="ABC TRANSPORTER, ATP-BINDING PROTEIN"/>
    <property type="match status" value="1"/>
</dbReference>
<dbReference type="PANTHER" id="PTHR43335:SF11">
    <property type="entry name" value="ABC TRANSPORTER RELATED"/>
    <property type="match status" value="1"/>
</dbReference>
<dbReference type="InterPro" id="IPR003593">
    <property type="entry name" value="AAA+_ATPase"/>
</dbReference>
<dbReference type="Gene3D" id="3.40.50.300">
    <property type="entry name" value="P-loop containing nucleotide triphosphate hydrolases"/>
    <property type="match status" value="1"/>
</dbReference>
<organism evidence="6 7">
    <name type="scientific">Koleobacter methoxysyntrophicus</name>
    <dbReference type="NCBI Taxonomy" id="2751313"/>
    <lineage>
        <taxon>Bacteria</taxon>
        <taxon>Bacillati</taxon>
        <taxon>Bacillota</taxon>
        <taxon>Clostridia</taxon>
        <taxon>Koleobacterales</taxon>
        <taxon>Koleobacteraceae</taxon>
        <taxon>Koleobacter</taxon>
    </lineage>
</organism>
<keyword evidence="3" id="KW-0547">Nucleotide-binding</keyword>
<dbReference type="Proteomes" id="UP000662904">
    <property type="component" value="Chromosome"/>
</dbReference>
<protein>
    <submittedName>
        <fullName evidence="6">ABC transporter ATP-binding protein NatA</fullName>
    </submittedName>
</protein>
<dbReference type="GO" id="GO:0005524">
    <property type="term" value="F:ATP binding"/>
    <property type="evidence" value="ECO:0007669"/>
    <property type="project" value="UniProtKB-KW"/>
</dbReference>
<dbReference type="InterPro" id="IPR027417">
    <property type="entry name" value="P-loop_NTPase"/>
</dbReference>
<name>A0A8A0RNS4_9FIRM</name>
<evidence type="ECO:0000256" key="4">
    <source>
        <dbReference type="ARBA" id="ARBA00022840"/>
    </source>
</evidence>
<dbReference type="KEGG" id="kme:H0A61_01885"/>
<reference evidence="6" key="1">
    <citation type="submission" date="2020-07" db="EMBL/GenBank/DDBJ databases">
        <title>Koleobacter methoxysyntrophicus gen. nov., sp. nov., a novel anaerobic bacterium isolated from deep subsurface oil field and proposal of Koleobacterales ord. nov. in the phylum Firmicutes.</title>
        <authorList>
            <person name="Sakamoto S."/>
            <person name="Tamaki H."/>
        </authorList>
    </citation>
    <scope>NUCLEOTIDE SEQUENCE</scope>
    <source>
        <strain evidence="6">NRmbB1</strain>
    </source>
</reference>
<dbReference type="GO" id="GO:0016887">
    <property type="term" value="F:ATP hydrolysis activity"/>
    <property type="evidence" value="ECO:0007669"/>
    <property type="project" value="InterPro"/>
</dbReference>
<evidence type="ECO:0000256" key="3">
    <source>
        <dbReference type="ARBA" id="ARBA00022741"/>
    </source>
</evidence>
<proteinExistence type="inferred from homology"/>
<evidence type="ECO:0000259" key="5">
    <source>
        <dbReference type="PROSITE" id="PS50893"/>
    </source>
</evidence>